<dbReference type="AlphaFoldDB" id="A0AAV7P2J3"/>
<evidence type="ECO:0000313" key="2">
    <source>
        <dbReference type="EMBL" id="KAJ1121069.1"/>
    </source>
</evidence>
<accession>A0AAV7P2J3</accession>
<keyword evidence="3" id="KW-1185">Reference proteome</keyword>
<comment type="caution">
    <text evidence="2">The sequence shown here is derived from an EMBL/GenBank/DDBJ whole genome shotgun (WGS) entry which is preliminary data.</text>
</comment>
<feature type="region of interest" description="Disordered" evidence="1">
    <location>
        <begin position="1"/>
        <end position="99"/>
    </location>
</feature>
<sequence>MAASRGRWAGLRRPVTSKMAAPGEAPGRSPRPGVCPAAAPPPAPPHGLLCHRRRGCQRPRHSPEPTPPVSAARSTVQRGTGGHTRERQRDRRSRHRHGFGLSEPVTYWCSCS</sequence>
<evidence type="ECO:0000256" key="1">
    <source>
        <dbReference type="SAM" id="MobiDB-lite"/>
    </source>
</evidence>
<evidence type="ECO:0000313" key="3">
    <source>
        <dbReference type="Proteomes" id="UP001066276"/>
    </source>
</evidence>
<protein>
    <submittedName>
        <fullName evidence="2">Uncharacterized protein</fullName>
    </submittedName>
</protein>
<dbReference type="Proteomes" id="UP001066276">
    <property type="component" value="Chromosome 8"/>
</dbReference>
<name>A0AAV7P2J3_PLEWA</name>
<feature type="compositionally biased region" description="Basic residues" evidence="1">
    <location>
        <begin position="49"/>
        <end position="60"/>
    </location>
</feature>
<proteinExistence type="predicted"/>
<gene>
    <name evidence="2" type="ORF">NDU88_009197</name>
</gene>
<organism evidence="2 3">
    <name type="scientific">Pleurodeles waltl</name>
    <name type="common">Iberian ribbed newt</name>
    <dbReference type="NCBI Taxonomy" id="8319"/>
    <lineage>
        <taxon>Eukaryota</taxon>
        <taxon>Metazoa</taxon>
        <taxon>Chordata</taxon>
        <taxon>Craniata</taxon>
        <taxon>Vertebrata</taxon>
        <taxon>Euteleostomi</taxon>
        <taxon>Amphibia</taxon>
        <taxon>Batrachia</taxon>
        <taxon>Caudata</taxon>
        <taxon>Salamandroidea</taxon>
        <taxon>Salamandridae</taxon>
        <taxon>Pleurodelinae</taxon>
        <taxon>Pleurodeles</taxon>
    </lineage>
</organism>
<dbReference type="EMBL" id="JANPWB010000012">
    <property type="protein sequence ID" value="KAJ1121069.1"/>
    <property type="molecule type" value="Genomic_DNA"/>
</dbReference>
<reference evidence="2" key="1">
    <citation type="journal article" date="2022" name="bioRxiv">
        <title>Sequencing and chromosome-scale assembly of the giantPleurodeles waltlgenome.</title>
        <authorList>
            <person name="Brown T."/>
            <person name="Elewa A."/>
            <person name="Iarovenko S."/>
            <person name="Subramanian E."/>
            <person name="Araus A.J."/>
            <person name="Petzold A."/>
            <person name="Susuki M."/>
            <person name="Suzuki K.-i.T."/>
            <person name="Hayashi T."/>
            <person name="Toyoda A."/>
            <person name="Oliveira C."/>
            <person name="Osipova E."/>
            <person name="Leigh N.D."/>
            <person name="Simon A."/>
            <person name="Yun M.H."/>
        </authorList>
    </citation>
    <scope>NUCLEOTIDE SEQUENCE</scope>
    <source>
        <strain evidence="2">20211129_DDA</strain>
        <tissue evidence="2">Liver</tissue>
    </source>
</reference>